<organism evidence="1 2">
    <name type="scientific">Flavivirga rizhaonensis</name>
    <dbReference type="NCBI Taxonomy" id="2559571"/>
    <lineage>
        <taxon>Bacteria</taxon>
        <taxon>Pseudomonadati</taxon>
        <taxon>Bacteroidota</taxon>
        <taxon>Flavobacteriia</taxon>
        <taxon>Flavobacteriales</taxon>
        <taxon>Flavobacteriaceae</taxon>
        <taxon>Flavivirga</taxon>
    </lineage>
</organism>
<dbReference type="PROSITE" id="PS51257">
    <property type="entry name" value="PROKAR_LIPOPROTEIN"/>
    <property type="match status" value="1"/>
</dbReference>
<evidence type="ECO:0000313" key="1">
    <source>
        <dbReference type="EMBL" id="TGV04830.1"/>
    </source>
</evidence>
<keyword evidence="2" id="KW-1185">Reference proteome</keyword>
<protein>
    <recommendedName>
        <fullName evidence="3">ABC transporter substrate-binding protein</fullName>
    </recommendedName>
</protein>
<dbReference type="OrthoDB" id="5292144at2"/>
<proteinExistence type="predicted"/>
<comment type="caution">
    <text evidence="1">The sequence shown here is derived from an EMBL/GenBank/DDBJ whole genome shotgun (WGS) entry which is preliminary data.</text>
</comment>
<gene>
    <name evidence="1" type="ORF">EM932_01540</name>
</gene>
<evidence type="ECO:0000313" key="2">
    <source>
        <dbReference type="Proteomes" id="UP000307602"/>
    </source>
</evidence>
<name>A0A4S1E2L4_9FLAO</name>
<dbReference type="SUPFAM" id="SSF53850">
    <property type="entry name" value="Periplasmic binding protein-like II"/>
    <property type="match status" value="1"/>
</dbReference>
<dbReference type="AlphaFoldDB" id="A0A4S1E2L4"/>
<dbReference type="RefSeq" id="WP_135874753.1">
    <property type="nucleotide sequence ID" value="NZ_SRSO01000001.1"/>
</dbReference>
<accession>A0A4S1E2L4</accession>
<reference evidence="1 2" key="1">
    <citation type="submission" date="2019-04" db="EMBL/GenBank/DDBJ databases">
        <authorList>
            <person name="Liu A."/>
        </authorList>
    </citation>
    <scope>NUCLEOTIDE SEQUENCE [LARGE SCALE GENOMIC DNA]</scope>
    <source>
        <strain evidence="1 2">RZ03</strain>
    </source>
</reference>
<evidence type="ECO:0008006" key="3">
    <source>
        <dbReference type="Google" id="ProtNLM"/>
    </source>
</evidence>
<dbReference type="Proteomes" id="UP000307602">
    <property type="component" value="Unassembled WGS sequence"/>
</dbReference>
<dbReference type="EMBL" id="SRSO01000001">
    <property type="protein sequence ID" value="TGV04830.1"/>
    <property type="molecule type" value="Genomic_DNA"/>
</dbReference>
<sequence>MEIIKRTAFASLIVLLLLTGCKNDKEVLNVAISPYQDIAMIVNIDNLKLEEKYNINVNLMTMNWEDILPALSSAGKTADIGFGSYIEYLTKYPKLNKDTKDPVLFIYPAYIFKGGGFITYDSIQPFNRSNIDSLYLVNSFFGKKIGAQKNSVFEMMLYSLANRSNYDIAGAQIFDSPLNDAILATQNGSLDIAAAGLTQITEANKNGGKVILTMEDLGFADITGFICKKSTYDKRKEDIDNLIKMWFECVDYVFKDLEANSVRSLKYLDEKAATKYTFDQYKTALSQEYFPKSINEADTEILNEGGLFYYKQIQTEVIDYLKANEVIKEKYQAPDFVKIE</sequence>
<dbReference type="Gene3D" id="3.40.190.10">
    <property type="entry name" value="Periplasmic binding protein-like II"/>
    <property type="match status" value="1"/>
</dbReference>